<gene>
    <name evidence="1" type="ORF">LMG22037_01210</name>
</gene>
<dbReference type="InterPro" id="IPR010710">
    <property type="entry name" value="DUF1289"/>
</dbReference>
<dbReference type="AlphaFoldDB" id="A0A6J5A6F5"/>
<evidence type="ECO:0000313" key="1">
    <source>
        <dbReference type="EMBL" id="CAB3655614.1"/>
    </source>
</evidence>
<sequence>MSTASPCIDICKFDSETGYCIGCLRTRDECKSWKKMKDKHRKKIIDDRSRRERKLNQ</sequence>
<dbReference type="EMBL" id="CADIKB010000003">
    <property type="protein sequence ID" value="CAB3655614.1"/>
    <property type="molecule type" value="Genomic_DNA"/>
</dbReference>
<reference evidence="1 2" key="1">
    <citation type="submission" date="2020-04" db="EMBL/GenBank/DDBJ databases">
        <authorList>
            <person name="De Canck E."/>
        </authorList>
    </citation>
    <scope>NUCLEOTIDE SEQUENCE [LARGE SCALE GENOMIC DNA]</scope>
    <source>
        <strain evidence="1 2">LMG 22037</strain>
    </source>
</reference>
<proteinExistence type="predicted"/>
<evidence type="ECO:0000313" key="2">
    <source>
        <dbReference type="Proteomes" id="UP000494249"/>
    </source>
</evidence>
<name>A0A6J5A6F5_9BURK</name>
<protein>
    <recommendedName>
        <fullName evidence="3">Fe-S protein</fullName>
    </recommendedName>
</protein>
<dbReference type="Proteomes" id="UP000494249">
    <property type="component" value="Unassembled WGS sequence"/>
</dbReference>
<evidence type="ECO:0008006" key="3">
    <source>
        <dbReference type="Google" id="ProtNLM"/>
    </source>
</evidence>
<dbReference type="Pfam" id="PF06945">
    <property type="entry name" value="DUF1289"/>
    <property type="match status" value="1"/>
</dbReference>
<dbReference type="PANTHER" id="PTHR35175:SF2">
    <property type="entry name" value="DUF1289 DOMAIN-CONTAINING PROTEIN"/>
    <property type="match status" value="1"/>
</dbReference>
<dbReference type="PANTHER" id="PTHR35175">
    <property type="entry name" value="DUF1289 DOMAIN-CONTAINING PROTEIN"/>
    <property type="match status" value="1"/>
</dbReference>
<accession>A0A6J5A6F5</accession>
<organism evidence="1 2">
    <name type="scientific">Paraburkholderia phenoliruptrix</name>
    <dbReference type="NCBI Taxonomy" id="252970"/>
    <lineage>
        <taxon>Bacteria</taxon>
        <taxon>Pseudomonadati</taxon>
        <taxon>Pseudomonadota</taxon>
        <taxon>Betaproteobacteria</taxon>
        <taxon>Burkholderiales</taxon>
        <taxon>Burkholderiaceae</taxon>
        <taxon>Paraburkholderia</taxon>
    </lineage>
</organism>
<dbReference type="RefSeq" id="WP_035478244.1">
    <property type="nucleotide sequence ID" value="NZ_CADFGL010000004.1"/>
</dbReference>